<protein>
    <submittedName>
        <fullName evidence="6">Methyl-accepting chemotaxis sensory transducer</fullName>
    </submittedName>
</protein>
<evidence type="ECO:0000259" key="5">
    <source>
        <dbReference type="PROSITE" id="PS50111"/>
    </source>
</evidence>
<feature type="coiled-coil region" evidence="4">
    <location>
        <begin position="244"/>
        <end position="271"/>
    </location>
</feature>
<dbReference type="SMART" id="SM00283">
    <property type="entry name" value="MA"/>
    <property type="match status" value="1"/>
</dbReference>
<evidence type="ECO:0000313" key="7">
    <source>
        <dbReference type="Proteomes" id="UP000005439"/>
    </source>
</evidence>
<dbReference type="KEGG" id="sap:Sulac_3196"/>
<evidence type="ECO:0000313" key="6">
    <source>
        <dbReference type="EMBL" id="AEW06642.1"/>
    </source>
</evidence>
<comment type="similarity">
    <text evidence="2">Belongs to the methyl-accepting chemotaxis (MCP) protein family.</text>
</comment>
<accession>G8TSF0</accession>
<dbReference type="HOGENOM" id="CLU_000445_21_4_9"/>
<dbReference type="Pfam" id="PF00015">
    <property type="entry name" value="MCPsignal"/>
    <property type="match status" value="1"/>
</dbReference>
<dbReference type="EMBL" id="CP003179">
    <property type="protein sequence ID" value="AEW06642.1"/>
    <property type="molecule type" value="Genomic_DNA"/>
</dbReference>
<keyword evidence="4" id="KW-0175">Coiled coil</keyword>
<dbReference type="GO" id="GO:0005886">
    <property type="term" value="C:plasma membrane"/>
    <property type="evidence" value="ECO:0007669"/>
    <property type="project" value="TreeGrafter"/>
</dbReference>
<evidence type="ECO:0000256" key="4">
    <source>
        <dbReference type="SAM" id="Coils"/>
    </source>
</evidence>
<evidence type="ECO:0000256" key="1">
    <source>
        <dbReference type="ARBA" id="ARBA00022500"/>
    </source>
</evidence>
<keyword evidence="7" id="KW-1185">Reference proteome</keyword>
<keyword evidence="3" id="KW-0807">Transducer</keyword>
<dbReference type="Proteomes" id="UP000005439">
    <property type="component" value="Chromosome"/>
</dbReference>
<organism evidence="6 7">
    <name type="scientific">Sulfobacillus acidophilus (strain ATCC 700253 / DSM 10332 / NAL)</name>
    <dbReference type="NCBI Taxonomy" id="679936"/>
    <lineage>
        <taxon>Bacteria</taxon>
        <taxon>Bacillati</taxon>
        <taxon>Bacillota</taxon>
        <taxon>Clostridia</taxon>
        <taxon>Eubacteriales</taxon>
        <taxon>Clostridiales Family XVII. Incertae Sedis</taxon>
        <taxon>Sulfobacillus</taxon>
    </lineage>
</organism>
<dbReference type="InterPro" id="IPR012292">
    <property type="entry name" value="Globin/Proto"/>
</dbReference>
<dbReference type="STRING" id="679936.Sulac_3196"/>
<proteinExistence type="inferred from homology"/>
<reference evidence="7" key="1">
    <citation type="submission" date="2011-12" db="EMBL/GenBank/DDBJ databases">
        <title>The complete genome of chromosome of Sulfobacillus acidophilus DSM 10332.</title>
        <authorList>
            <person name="Lucas S."/>
            <person name="Han J."/>
            <person name="Lapidus A."/>
            <person name="Bruce D."/>
            <person name="Goodwin L."/>
            <person name="Pitluck S."/>
            <person name="Peters L."/>
            <person name="Kyrpides N."/>
            <person name="Mavromatis K."/>
            <person name="Ivanova N."/>
            <person name="Mikhailova N."/>
            <person name="Chertkov O."/>
            <person name="Saunders E."/>
            <person name="Detter J.C."/>
            <person name="Tapia R."/>
            <person name="Han C."/>
            <person name="Land M."/>
            <person name="Hauser L."/>
            <person name="Markowitz V."/>
            <person name="Cheng J.-F."/>
            <person name="Hugenholtz P."/>
            <person name="Woyke T."/>
            <person name="Wu D."/>
            <person name="Pukall R."/>
            <person name="Gehrich-Schroeter G."/>
            <person name="Schneider S."/>
            <person name="Klenk H.-P."/>
            <person name="Eisen J.A."/>
        </authorList>
    </citation>
    <scope>NUCLEOTIDE SEQUENCE [LARGE SCALE GENOMIC DNA]</scope>
    <source>
        <strain evidence="7">ATCC 700253 / DSM 10332 / NAL</strain>
    </source>
</reference>
<dbReference type="PROSITE" id="PS50111">
    <property type="entry name" value="CHEMOTAXIS_TRANSDUC_2"/>
    <property type="match status" value="1"/>
</dbReference>
<dbReference type="PATRIC" id="fig|679936.5.peg.3305"/>
<dbReference type="AlphaFoldDB" id="G8TSF0"/>
<dbReference type="GO" id="GO:0006935">
    <property type="term" value="P:chemotaxis"/>
    <property type="evidence" value="ECO:0007669"/>
    <property type="project" value="UniProtKB-KW"/>
</dbReference>
<reference evidence="6 7" key="2">
    <citation type="journal article" date="2012" name="Stand. Genomic Sci.">
        <title>Complete genome sequence of the moderately thermophilic mineral-sulfide-oxidizing firmicute Sulfobacillus acidophilus type strain (NAL(T)).</title>
        <authorList>
            <person name="Anderson I."/>
            <person name="Chertkov O."/>
            <person name="Chen A."/>
            <person name="Saunders E."/>
            <person name="Lapidus A."/>
            <person name="Nolan M."/>
            <person name="Lucas S."/>
            <person name="Hammon N."/>
            <person name="Deshpande S."/>
            <person name="Cheng J.F."/>
            <person name="Han C."/>
            <person name="Tapia R."/>
            <person name="Goodwin L.A."/>
            <person name="Pitluck S."/>
            <person name="Liolios K."/>
            <person name="Pagani I."/>
            <person name="Ivanova N."/>
            <person name="Mikhailova N."/>
            <person name="Pati A."/>
            <person name="Palaniappan K."/>
            <person name="Land M."/>
            <person name="Pan C."/>
            <person name="Rohde M."/>
            <person name="Pukall R."/>
            <person name="Goker M."/>
            <person name="Detter J.C."/>
            <person name="Woyke T."/>
            <person name="Bristow J."/>
            <person name="Eisen J.A."/>
            <person name="Markowitz V."/>
            <person name="Hugenholtz P."/>
            <person name="Kyrpides N.C."/>
            <person name="Klenk H.P."/>
            <person name="Mavromatis K."/>
        </authorList>
    </citation>
    <scope>NUCLEOTIDE SEQUENCE [LARGE SCALE GENOMIC DNA]</scope>
    <source>
        <strain evidence="7">ATCC 700253 / DSM 10332 / NAL</strain>
    </source>
</reference>
<dbReference type="InterPro" id="IPR009050">
    <property type="entry name" value="Globin-like_sf"/>
</dbReference>
<dbReference type="InterPro" id="IPR044398">
    <property type="entry name" value="Globin-sensor_dom"/>
</dbReference>
<dbReference type="SUPFAM" id="SSF58104">
    <property type="entry name" value="Methyl-accepting chemotaxis protein (MCP) signaling domain"/>
    <property type="match status" value="1"/>
</dbReference>
<dbReference type="PANTHER" id="PTHR43531">
    <property type="entry name" value="PROTEIN ICFG"/>
    <property type="match status" value="1"/>
</dbReference>
<gene>
    <name evidence="6" type="ordered locus">Sulac_3196</name>
</gene>
<evidence type="ECO:0000256" key="2">
    <source>
        <dbReference type="ARBA" id="ARBA00029447"/>
    </source>
</evidence>
<dbReference type="Gene3D" id="1.10.490.10">
    <property type="entry name" value="Globins"/>
    <property type="match status" value="1"/>
</dbReference>
<dbReference type="SUPFAM" id="SSF46458">
    <property type="entry name" value="Globin-like"/>
    <property type="match status" value="1"/>
</dbReference>
<dbReference type="InterPro" id="IPR051310">
    <property type="entry name" value="MCP_chemotaxis"/>
</dbReference>
<keyword evidence="1" id="KW-0145">Chemotaxis</keyword>
<dbReference type="PANTHER" id="PTHR43531:SF11">
    <property type="entry name" value="METHYL-ACCEPTING CHEMOTAXIS PROTEIN 3"/>
    <property type="match status" value="1"/>
</dbReference>
<dbReference type="Pfam" id="PF11563">
    <property type="entry name" value="Protoglobin"/>
    <property type="match status" value="1"/>
</dbReference>
<evidence type="ECO:0000256" key="3">
    <source>
        <dbReference type="PROSITE-ProRule" id="PRU00284"/>
    </source>
</evidence>
<sequence length="419" mass="46119">MHDWHGYLTFLEWTPADGDALAALDWSALADEVTPRFYDKVRRVPGLDQLVRTHSSYDALGGTMRDYLSHLGTPPTSDAYLKRIRAIAAAHVRINLTPDWYLGAYRIIWTAALMQIDRQWPDDPLFREQARQAVSKRLMADMVLTITLYQEGVDREREALDTTVQDIAAVEHTLTDQATRLAASAEEAQATVHHLAETHDTIRTSMQQTLGQSETTASAVTEGTRAVHTLDQGTKAIGSALNAVLEAEQALQTQTQAIQQATRLIQDIARQTNLLALNAAIEAARAGDAGRGFAVVADEVKKLSEASHTATRTIEETVTAVARHLDDLDQAVNEARHTIEQETVSNRAVVAAFQAIESAVQTTQDVFERLHQQVELAAEAVGQVRTTAEDQTQQAQDLARLAQQLTAIINKKQKQPALV</sequence>
<dbReference type="GO" id="GO:0007165">
    <property type="term" value="P:signal transduction"/>
    <property type="evidence" value="ECO:0007669"/>
    <property type="project" value="UniProtKB-KW"/>
</dbReference>
<dbReference type="Gene3D" id="1.10.287.950">
    <property type="entry name" value="Methyl-accepting chemotaxis protein"/>
    <property type="match status" value="1"/>
</dbReference>
<dbReference type="GO" id="GO:0019825">
    <property type="term" value="F:oxygen binding"/>
    <property type="evidence" value="ECO:0007669"/>
    <property type="project" value="InterPro"/>
</dbReference>
<name>G8TSF0_SULAD</name>
<feature type="domain" description="Methyl-accepting transducer" evidence="5">
    <location>
        <begin position="156"/>
        <end position="406"/>
    </location>
</feature>
<dbReference type="InterPro" id="IPR039379">
    <property type="entry name" value="Protoglobin_sensor_dom"/>
</dbReference>
<dbReference type="InterPro" id="IPR004089">
    <property type="entry name" value="MCPsignal_dom"/>
</dbReference>
<dbReference type="GO" id="GO:0004888">
    <property type="term" value="F:transmembrane signaling receptor activity"/>
    <property type="evidence" value="ECO:0007669"/>
    <property type="project" value="TreeGrafter"/>
</dbReference>
<dbReference type="GO" id="GO:0020037">
    <property type="term" value="F:heme binding"/>
    <property type="evidence" value="ECO:0007669"/>
    <property type="project" value="InterPro"/>
</dbReference>
<dbReference type="CDD" id="cd01068">
    <property type="entry name" value="globin_sensor"/>
    <property type="match status" value="1"/>
</dbReference>